<feature type="transmembrane region" description="Helical" evidence="1">
    <location>
        <begin position="34"/>
        <end position="58"/>
    </location>
</feature>
<accession>A0A1Q9AMM5</accession>
<evidence type="ECO:0000313" key="2">
    <source>
        <dbReference type="EMBL" id="OLP56642.1"/>
    </source>
</evidence>
<sequence>MTTALRSILPDEHETARLAALATQERWIDFSRGLVCGVAIVLPLALLPHALGALALVLR</sequence>
<comment type="caution">
    <text evidence="2">The sequence shown here is derived from an EMBL/GenBank/DDBJ whole genome shotgun (WGS) entry which is preliminary data.</text>
</comment>
<organism evidence="2 3">
    <name type="scientific">Xaviernesmea rhizosphaerae</name>
    <dbReference type="NCBI Taxonomy" id="1672749"/>
    <lineage>
        <taxon>Bacteria</taxon>
        <taxon>Pseudomonadati</taxon>
        <taxon>Pseudomonadota</taxon>
        <taxon>Alphaproteobacteria</taxon>
        <taxon>Hyphomicrobiales</taxon>
        <taxon>Rhizobiaceae</taxon>
        <taxon>Rhizobium/Agrobacterium group</taxon>
        <taxon>Xaviernesmea</taxon>
    </lineage>
</organism>
<dbReference type="AlphaFoldDB" id="A0A1Q9AMM5"/>
<dbReference type="EMBL" id="MKIO01000021">
    <property type="protein sequence ID" value="OLP56642.1"/>
    <property type="molecule type" value="Genomic_DNA"/>
</dbReference>
<keyword evidence="1" id="KW-0812">Transmembrane</keyword>
<evidence type="ECO:0000256" key="1">
    <source>
        <dbReference type="SAM" id="Phobius"/>
    </source>
</evidence>
<keyword evidence="1" id="KW-1133">Transmembrane helix</keyword>
<dbReference type="Proteomes" id="UP000186143">
    <property type="component" value="Unassembled WGS sequence"/>
</dbReference>
<reference evidence="2 3" key="1">
    <citation type="submission" date="2016-09" db="EMBL/GenBank/DDBJ databases">
        <title>Rhizobium sp. nov., a novel species isolated from the rice rhizosphere.</title>
        <authorList>
            <person name="Zhao J."/>
            <person name="Zhang X."/>
        </authorList>
    </citation>
    <scope>NUCLEOTIDE SEQUENCE [LARGE SCALE GENOMIC DNA]</scope>
    <source>
        <strain evidence="2 3">MH17</strain>
    </source>
</reference>
<gene>
    <name evidence="2" type="ORF">BJF92_11160</name>
</gene>
<evidence type="ECO:0000313" key="3">
    <source>
        <dbReference type="Proteomes" id="UP000186143"/>
    </source>
</evidence>
<dbReference type="RefSeq" id="WP_075633658.1">
    <property type="nucleotide sequence ID" value="NZ_MKIO01000021.1"/>
</dbReference>
<proteinExistence type="predicted"/>
<protein>
    <submittedName>
        <fullName evidence="2">Uncharacterized protein</fullName>
    </submittedName>
</protein>
<name>A0A1Q9AMM5_9HYPH</name>
<dbReference type="STRING" id="1672749.BJF92_11160"/>
<keyword evidence="1" id="KW-0472">Membrane</keyword>